<keyword evidence="2" id="KW-1185">Reference proteome</keyword>
<accession>A0A4R3LZA8</accession>
<protein>
    <submittedName>
        <fullName evidence="1">DNA polymerase III chi subunit</fullName>
    </submittedName>
</protein>
<evidence type="ECO:0000313" key="2">
    <source>
        <dbReference type="Proteomes" id="UP000294664"/>
    </source>
</evidence>
<dbReference type="AlphaFoldDB" id="A0A4R3LZA8"/>
<dbReference type="InterPro" id="IPR036768">
    <property type="entry name" value="PolIII_chi_sf"/>
</dbReference>
<dbReference type="GO" id="GO:0032298">
    <property type="term" value="P:positive regulation of DNA-templated DNA replication initiation"/>
    <property type="evidence" value="ECO:0007669"/>
    <property type="project" value="TreeGrafter"/>
</dbReference>
<dbReference type="PANTHER" id="PTHR38767:SF1">
    <property type="entry name" value="DNA POLYMERASE III SUBUNIT CHI"/>
    <property type="match status" value="1"/>
</dbReference>
<gene>
    <name evidence="1" type="ORF">EDC64_105261</name>
</gene>
<dbReference type="EMBL" id="SMAI01000005">
    <property type="protein sequence ID" value="TCT05229.1"/>
    <property type="molecule type" value="Genomic_DNA"/>
</dbReference>
<dbReference type="GO" id="GO:0006260">
    <property type="term" value="P:DNA replication"/>
    <property type="evidence" value="ECO:0007669"/>
    <property type="project" value="InterPro"/>
</dbReference>
<proteinExistence type="predicted"/>
<organism evidence="1 2">
    <name type="scientific">Aquabacter spiritensis</name>
    <dbReference type="NCBI Taxonomy" id="933073"/>
    <lineage>
        <taxon>Bacteria</taxon>
        <taxon>Pseudomonadati</taxon>
        <taxon>Pseudomonadota</taxon>
        <taxon>Alphaproteobacteria</taxon>
        <taxon>Hyphomicrobiales</taxon>
        <taxon>Xanthobacteraceae</taxon>
        <taxon>Aquabacter</taxon>
    </lineage>
</organism>
<reference evidence="1 2" key="1">
    <citation type="submission" date="2019-03" db="EMBL/GenBank/DDBJ databases">
        <title>Genomic Encyclopedia of Type Strains, Phase IV (KMG-IV): sequencing the most valuable type-strain genomes for metagenomic binning, comparative biology and taxonomic classification.</title>
        <authorList>
            <person name="Goeker M."/>
        </authorList>
    </citation>
    <scope>NUCLEOTIDE SEQUENCE [LARGE SCALE GENOMIC DNA]</scope>
    <source>
        <strain evidence="1 2">DSM 9035</strain>
    </source>
</reference>
<dbReference type="InterPro" id="IPR007459">
    <property type="entry name" value="DNA_pol3_chi"/>
</dbReference>
<dbReference type="Pfam" id="PF04364">
    <property type="entry name" value="DNA_pol3_chi"/>
    <property type="match status" value="1"/>
</dbReference>
<sequence length="161" mass="17835">MTPAGRAATLGGVTDILFYHLERRPLEDALPVLLEKSLERGWRCVIQCGSPERRDALDAHLWTYSDAAFLPHGTDAQPRPERQPILITATDANPNRATVRFMVDGATLAEPGAYDRVVHMFDGRDAEAVAAARETWKAARAAGHALTYWQQDEGGRWVKKA</sequence>
<dbReference type="Gene3D" id="3.40.50.10110">
    <property type="entry name" value="DNA polymerase III subunit chi"/>
    <property type="match status" value="1"/>
</dbReference>
<name>A0A4R3LZA8_9HYPH</name>
<evidence type="ECO:0000313" key="1">
    <source>
        <dbReference type="EMBL" id="TCT05229.1"/>
    </source>
</evidence>
<dbReference type="SUPFAM" id="SSF102400">
    <property type="entry name" value="DNA polymerase III chi subunit"/>
    <property type="match status" value="1"/>
</dbReference>
<dbReference type="PANTHER" id="PTHR38767">
    <property type="entry name" value="DNA POLYMERASE III SUBUNIT CHI"/>
    <property type="match status" value="1"/>
</dbReference>
<dbReference type="GO" id="GO:0003887">
    <property type="term" value="F:DNA-directed DNA polymerase activity"/>
    <property type="evidence" value="ECO:0007669"/>
    <property type="project" value="InterPro"/>
</dbReference>
<dbReference type="NCBIfam" id="NF004347">
    <property type="entry name" value="PRK05728.1-4"/>
    <property type="match status" value="1"/>
</dbReference>
<dbReference type="GO" id="GO:0003677">
    <property type="term" value="F:DNA binding"/>
    <property type="evidence" value="ECO:0007669"/>
    <property type="project" value="InterPro"/>
</dbReference>
<comment type="caution">
    <text evidence="1">The sequence shown here is derived from an EMBL/GenBank/DDBJ whole genome shotgun (WGS) entry which is preliminary data.</text>
</comment>
<dbReference type="Proteomes" id="UP000294664">
    <property type="component" value="Unassembled WGS sequence"/>
</dbReference>